<dbReference type="EC" id="2.5.1.7" evidence="12"/>
<proteinExistence type="inferred from homology"/>
<dbReference type="InterPro" id="IPR005750">
    <property type="entry name" value="UDP_GlcNAc_COvinyl_MurA"/>
</dbReference>
<keyword evidence="8 12" id="KW-0131">Cell cycle</keyword>
<evidence type="ECO:0000259" key="13">
    <source>
        <dbReference type="Pfam" id="PF00275"/>
    </source>
</evidence>
<evidence type="ECO:0000256" key="2">
    <source>
        <dbReference type="ARBA" id="ARBA00004752"/>
    </source>
</evidence>
<evidence type="ECO:0000313" key="15">
    <source>
        <dbReference type="Proteomes" id="UP000236394"/>
    </source>
</evidence>
<keyword evidence="3 12" id="KW-0963">Cytoplasm</keyword>
<dbReference type="Gene3D" id="3.65.10.10">
    <property type="entry name" value="Enolpyruvate transferase domain"/>
    <property type="match status" value="2"/>
</dbReference>
<dbReference type="NCBIfam" id="NF006873">
    <property type="entry name" value="PRK09369.1"/>
    <property type="match status" value="1"/>
</dbReference>
<feature type="modified residue" description="2-(S-cysteinyl)pyruvic acid O-phosphothioketal" evidence="12">
    <location>
        <position position="119"/>
    </location>
</feature>
<dbReference type="GO" id="GO:0008760">
    <property type="term" value="F:UDP-N-acetylglucosamine 1-carboxyvinyltransferase activity"/>
    <property type="evidence" value="ECO:0007669"/>
    <property type="project" value="UniProtKB-UniRule"/>
</dbReference>
<evidence type="ECO:0000256" key="6">
    <source>
        <dbReference type="ARBA" id="ARBA00022960"/>
    </source>
</evidence>
<dbReference type="GO" id="GO:0009252">
    <property type="term" value="P:peptidoglycan biosynthetic process"/>
    <property type="evidence" value="ECO:0007669"/>
    <property type="project" value="UniProtKB-UniRule"/>
</dbReference>
<dbReference type="GO" id="GO:0005737">
    <property type="term" value="C:cytoplasm"/>
    <property type="evidence" value="ECO:0007669"/>
    <property type="project" value="UniProtKB-SubCell"/>
</dbReference>
<evidence type="ECO:0000256" key="7">
    <source>
        <dbReference type="ARBA" id="ARBA00022984"/>
    </source>
</evidence>
<comment type="caution">
    <text evidence="14">The sequence shown here is derived from an EMBL/GenBank/DDBJ whole genome shotgun (WGS) entry which is preliminary data.</text>
</comment>
<feature type="binding site" evidence="12">
    <location>
        <position position="95"/>
    </location>
    <ligand>
        <name>UDP-N-acetyl-alpha-D-glucosamine</name>
        <dbReference type="ChEBI" id="CHEBI:57705"/>
    </ligand>
</feature>
<keyword evidence="9 12" id="KW-0961">Cell wall biogenesis/degradation</keyword>
<dbReference type="PANTHER" id="PTHR43783">
    <property type="entry name" value="UDP-N-ACETYLGLUCOSAMINE 1-CARBOXYVINYLTRANSFERASE"/>
    <property type="match status" value="1"/>
</dbReference>
<feature type="binding site" evidence="12">
    <location>
        <position position="333"/>
    </location>
    <ligand>
        <name>UDP-N-acetyl-alpha-D-glucosamine</name>
        <dbReference type="ChEBI" id="CHEBI:57705"/>
    </ligand>
</feature>
<dbReference type="AlphaFoldDB" id="A0A2J8B5J1"/>
<gene>
    <name evidence="12" type="primary">murA</name>
    <name evidence="14" type="ORF">B7R76_03835</name>
</gene>
<dbReference type="GO" id="GO:0008360">
    <property type="term" value="P:regulation of cell shape"/>
    <property type="evidence" value="ECO:0007669"/>
    <property type="project" value="UniProtKB-KW"/>
</dbReference>
<dbReference type="RefSeq" id="WP_102892403.1">
    <property type="nucleotide sequence ID" value="NZ_NBZD01000001.1"/>
</dbReference>
<feature type="active site" description="Proton donor" evidence="12">
    <location>
        <position position="119"/>
    </location>
</feature>
<comment type="catalytic activity">
    <reaction evidence="11 12">
        <text>phosphoenolpyruvate + UDP-N-acetyl-alpha-D-glucosamine = UDP-N-acetyl-3-O-(1-carboxyvinyl)-alpha-D-glucosamine + phosphate</text>
        <dbReference type="Rhea" id="RHEA:18681"/>
        <dbReference type="ChEBI" id="CHEBI:43474"/>
        <dbReference type="ChEBI" id="CHEBI:57705"/>
        <dbReference type="ChEBI" id="CHEBI:58702"/>
        <dbReference type="ChEBI" id="CHEBI:68483"/>
        <dbReference type="EC" id="2.5.1.7"/>
    </reaction>
</comment>
<keyword evidence="4 12" id="KW-0132">Cell division</keyword>
<comment type="function">
    <text evidence="12">Cell wall formation. Adds enolpyruvyl to UDP-N-acetylglucosamine.</text>
</comment>
<comment type="pathway">
    <text evidence="2 12">Cell wall biogenesis; peptidoglycan biosynthesis.</text>
</comment>
<evidence type="ECO:0000313" key="14">
    <source>
        <dbReference type="EMBL" id="PNH20006.1"/>
    </source>
</evidence>
<dbReference type="EMBL" id="NBZD01000001">
    <property type="protein sequence ID" value="PNH20006.1"/>
    <property type="molecule type" value="Genomic_DNA"/>
</dbReference>
<dbReference type="Proteomes" id="UP000236394">
    <property type="component" value="Unassembled WGS sequence"/>
</dbReference>
<evidence type="ECO:0000256" key="5">
    <source>
        <dbReference type="ARBA" id="ARBA00022679"/>
    </source>
</evidence>
<reference evidence="15" key="1">
    <citation type="submission" date="2017-04" db="EMBL/GenBank/DDBJ databases">
        <authorList>
            <person name="Bumgarner R.E."/>
            <person name="Fredricks D.N."/>
            <person name="Srinivasan S."/>
        </authorList>
    </citation>
    <scope>NUCLEOTIDE SEQUENCE [LARGE SCALE GENOMIC DNA]</scope>
    <source>
        <strain evidence="15">KA00405</strain>
    </source>
</reference>
<comment type="subcellular location">
    <subcellularLocation>
        <location evidence="1 12">Cytoplasm</location>
    </subcellularLocation>
</comment>
<evidence type="ECO:0000256" key="11">
    <source>
        <dbReference type="ARBA" id="ARBA00047527"/>
    </source>
</evidence>
<dbReference type="InterPro" id="IPR013792">
    <property type="entry name" value="RNA3'P_cycl/enolpyr_Trfase_a/b"/>
</dbReference>
<sequence>MNNTETYVVTGGTRLHGTVAVSGSKNAALGIVAAAMLLDGPCHIENVPDIADIKVLLDICKGLGAGVSFNAGALELDPTTINSFEAVNEKTRSIRASYYLQGALLGRFGKVIMSFPGGCDFGTRPIDLHKKGFEAMGAKVTIDDGIFAIEGGSSLRGGSIFFDQVSVGATINLMIAAAKLKGTTTIENAAREPHIVDVANFLNTMGANIKGAGTDTIRIVGVPVLPGNNTYSIIPDQIEAGTFMLAAAMTRGDVIVTNLIPRHMDPLTAKLVEMGIGIEIGESSIRVYSDRRRHINPAVFKTMPYPGFPTDLQPQTVALLCLAEGQSKMYETIWDNRFQYIDELKKMGANITISGKVALISGPAKLTGACVRARDLRAGAAMVLAGLIAQGKTEIYDIHVIQRGYENFVQKLMKLGAKIEHRPAE</sequence>
<evidence type="ECO:0000256" key="10">
    <source>
        <dbReference type="ARBA" id="ARBA00038367"/>
    </source>
</evidence>
<dbReference type="GO" id="GO:0019277">
    <property type="term" value="P:UDP-N-acetylgalactosamine biosynthetic process"/>
    <property type="evidence" value="ECO:0007669"/>
    <property type="project" value="InterPro"/>
</dbReference>
<dbReference type="InterPro" id="IPR050068">
    <property type="entry name" value="MurA_subfamily"/>
</dbReference>
<organism evidence="14 15">
    <name type="scientific">Mageeibacillus indolicus</name>
    <dbReference type="NCBI Taxonomy" id="884684"/>
    <lineage>
        <taxon>Bacteria</taxon>
        <taxon>Bacillati</taxon>
        <taxon>Bacillota</taxon>
        <taxon>Clostridia</taxon>
        <taxon>Eubacteriales</taxon>
        <taxon>Oscillospiraceae</taxon>
        <taxon>Mageeibacillus</taxon>
    </lineage>
</organism>
<dbReference type="InterPro" id="IPR036968">
    <property type="entry name" value="Enolpyruvate_Tfrase_sf"/>
</dbReference>
<comment type="similarity">
    <text evidence="10 12">Belongs to the EPSP synthase family. MurA subfamily.</text>
</comment>
<keyword evidence="5 12" id="KW-0808">Transferase</keyword>
<protein>
    <recommendedName>
        <fullName evidence="12">UDP-N-acetylglucosamine 1-carboxyvinyltransferase</fullName>
        <ecNumber evidence="12">2.5.1.7</ecNumber>
    </recommendedName>
    <alternativeName>
        <fullName evidence="12">Enoylpyruvate transferase</fullName>
    </alternativeName>
    <alternativeName>
        <fullName evidence="12">UDP-N-acetylglucosamine enolpyruvyl transferase</fullName>
        <shortName evidence="12">EPT</shortName>
    </alternativeName>
</protein>
<evidence type="ECO:0000256" key="4">
    <source>
        <dbReference type="ARBA" id="ARBA00022618"/>
    </source>
</evidence>
<evidence type="ECO:0000256" key="8">
    <source>
        <dbReference type="ARBA" id="ARBA00023306"/>
    </source>
</evidence>
<evidence type="ECO:0000256" key="12">
    <source>
        <dbReference type="HAMAP-Rule" id="MF_00111"/>
    </source>
</evidence>
<dbReference type="GO" id="GO:0071555">
    <property type="term" value="P:cell wall organization"/>
    <property type="evidence" value="ECO:0007669"/>
    <property type="project" value="UniProtKB-KW"/>
</dbReference>
<keyword evidence="7 12" id="KW-0573">Peptidoglycan synthesis</keyword>
<keyword evidence="12" id="KW-0670">Pyruvate</keyword>
<dbReference type="NCBIfam" id="TIGR01072">
    <property type="entry name" value="murA"/>
    <property type="match status" value="1"/>
</dbReference>
<dbReference type="HAMAP" id="MF_00111">
    <property type="entry name" value="MurA"/>
    <property type="match status" value="1"/>
</dbReference>
<dbReference type="SUPFAM" id="SSF55205">
    <property type="entry name" value="EPT/RTPC-like"/>
    <property type="match status" value="1"/>
</dbReference>
<feature type="binding site" evidence="12">
    <location>
        <begin position="25"/>
        <end position="26"/>
    </location>
    <ligand>
        <name>phosphoenolpyruvate</name>
        <dbReference type="ChEBI" id="CHEBI:58702"/>
    </ligand>
</feature>
<keyword evidence="6 12" id="KW-0133">Cell shape</keyword>
<dbReference type="GO" id="GO:0051301">
    <property type="term" value="P:cell division"/>
    <property type="evidence" value="ECO:0007669"/>
    <property type="project" value="UniProtKB-KW"/>
</dbReference>
<name>A0A2J8B5J1_9FIRM</name>
<accession>A0A2J8B5J1</accession>
<dbReference type="UniPathway" id="UPA00219"/>
<feature type="domain" description="Enolpyruvate transferase" evidence="13">
    <location>
        <begin position="9"/>
        <end position="412"/>
    </location>
</feature>
<feature type="binding site" evidence="12">
    <location>
        <position position="311"/>
    </location>
    <ligand>
        <name>UDP-N-acetyl-alpha-D-glucosamine</name>
        <dbReference type="ChEBI" id="CHEBI:57705"/>
    </ligand>
</feature>
<evidence type="ECO:0000256" key="3">
    <source>
        <dbReference type="ARBA" id="ARBA00022490"/>
    </source>
</evidence>
<dbReference type="CDD" id="cd01555">
    <property type="entry name" value="UdpNAET"/>
    <property type="match status" value="1"/>
</dbReference>
<dbReference type="InterPro" id="IPR001986">
    <property type="entry name" value="Enolpyruvate_Tfrase_dom"/>
</dbReference>
<evidence type="ECO:0000256" key="1">
    <source>
        <dbReference type="ARBA" id="ARBA00004496"/>
    </source>
</evidence>
<dbReference type="Pfam" id="PF00275">
    <property type="entry name" value="EPSP_synthase"/>
    <property type="match status" value="1"/>
</dbReference>
<comment type="caution">
    <text evidence="12">Lacks conserved residue(s) required for the propagation of feature annotation.</text>
</comment>
<dbReference type="PANTHER" id="PTHR43783:SF2">
    <property type="entry name" value="UDP-N-ACETYLGLUCOSAMINE 1-CARBOXYVINYLTRANSFERASE 2"/>
    <property type="match status" value="1"/>
</dbReference>
<feature type="binding site" evidence="12">
    <location>
        <begin position="124"/>
        <end position="128"/>
    </location>
    <ligand>
        <name>UDP-N-acetyl-alpha-D-glucosamine</name>
        <dbReference type="ChEBI" id="CHEBI:57705"/>
    </ligand>
</feature>
<evidence type="ECO:0000256" key="9">
    <source>
        <dbReference type="ARBA" id="ARBA00023316"/>
    </source>
</evidence>